<comment type="caution">
    <text evidence="2">The sequence shown here is derived from an EMBL/GenBank/DDBJ whole genome shotgun (WGS) entry which is preliminary data.</text>
</comment>
<dbReference type="EMBL" id="JAWQEG010002338">
    <property type="protein sequence ID" value="KAK3872625.1"/>
    <property type="molecule type" value="Genomic_DNA"/>
</dbReference>
<proteinExistence type="predicted"/>
<protein>
    <submittedName>
        <fullName evidence="2">Uncharacterized protein</fullName>
    </submittedName>
</protein>
<dbReference type="AlphaFoldDB" id="A0AAE1FE66"/>
<accession>A0AAE1FE66</accession>
<evidence type="ECO:0000313" key="3">
    <source>
        <dbReference type="Proteomes" id="UP001286313"/>
    </source>
</evidence>
<evidence type="ECO:0000313" key="2">
    <source>
        <dbReference type="EMBL" id="KAK3872625.1"/>
    </source>
</evidence>
<gene>
    <name evidence="2" type="ORF">Pcinc_022298</name>
</gene>
<sequence length="100" mass="10865">MLSSLAHTDKGTMLSHSLSPSRCDKQTFPRHLLHVPPPHHHAQNAKECQENCQEGSSSGGRDGPTVCKCYVGWVGAYPDTSGLPSLPTVFEVQPEPDHGY</sequence>
<feature type="region of interest" description="Disordered" evidence="1">
    <location>
        <begin position="1"/>
        <end position="61"/>
    </location>
</feature>
<keyword evidence="3" id="KW-1185">Reference proteome</keyword>
<dbReference type="Proteomes" id="UP001286313">
    <property type="component" value="Unassembled WGS sequence"/>
</dbReference>
<organism evidence="2 3">
    <name type="scientific">Petrolisthes cinctipes</name>
    <name type="common">Flat porcelain crab</name>
    <dbReference type="NCBI Taxonomy" id="88211"/>
    <lineage>
        <taxon>Eukaryota</taxon>
        <taxon>Metazoa</taxon>
        <taxon>Ecdysozoa</taxon>
        <taxon>Arthropoda</taxon>
        <taxon>Crustacea</taxon>
        <taxon>Multicrustacea</taxon>
        <taxon>Malacostraca</taxon>
        <taxon>Eumalacostraca</taxon>
        <taxon>Eucarida</taxon>
        <taxon>Decapoda</taxon>
        <taxon>Pleocyemata</taxon>
        <taxon>Anomura</taxon>
        <taxon>Galatheoidea</taxon>
        <taxon>Porcellanidae</taxon>
        <taxon>Petrolisthes</taxon>
    </lineage>
</organism>
<name>A0AAE1FE66_PETCI</name>
<feature type="compositionally biased region" description="Basic residues" evidence="1">
    <location>
        <begin position="31"/>
        <end position="43"/>
    </location>
</feature>
<reference evidence="2" key="1">
    <citation type="submission" date="2023-10" db="EMBL/GenBank/DDBJ databases">
        <title>Genome assemblies of two species of porcelain crab, Petrolisthes cinctipes and Petrolisthes manimaculis (Anomura: Porcellanidae).</title>
        <authorList>
            <person name="Angst P."/>
        </authorList>
    </citation>
    <scope>NUCLEOTIDE SEQUENCE</scope>
    <source>
        <strain evidence="2">PB745_01</strain>
        <tissue evidence="2">Gill</tissue>
    </source>
</reference>
<evidence type="ECO:0000256" key="1">
    <source>
        <dbReference type="SAM" id="MobiDB-lite"/>
    </source>
</evidence>